<dbReference type="GO" id="GO:0042729">
    <property type="term" value="C:DASH complex"/>
    <property type="evidence" value="ECO:0007669"/>
    <property type="project" value="InterPro"/>
</dbReference>
<keyword evidence="8" id="KW-0132">Cell division</keyword>
<dbReference type="Pfam" id="PF08649">
    <property type="entry name" value="DASH_Dad1"/>
    <property type="match status" value="1"/>
</dbReference>
<feature type="region of interest" description="Disordered" evidence="17">
    <location>
        <begin position="82"/>
        <end position="117"/>
    </location>
</feature>
<dbReference type="InParanoid" id="A0A1Y2FZX8"/>
<evidence type="ECO:0000313" key="19">
    <source>
        <dbReference type="Proteomes" id="UP000193467"/>
    </source>
</evidence>
<evidence type="ECO:0000256" key="6">
    <source>
        <dbReference type="ARBA" id="ARBA00022454"/>
    </source>
</evidence>
<evidence type="ECO:0000256" key="16">
    <source>
        <dbReference type="ARBA" id="ARBA00030566"/>
    </source>
</evidence>
<comment type="similarity">
    <text evidence="4">Belongs to the DASH complex DAD1 family.</text>
</comment>
<evidence type="ECO:0000256" key="1">
    <source>
        <dbReference type="ARBA" id="ARBA00004123"/>
    </source>
</evidence>
<keyword evidence="13" id="KW-0539">Nucleus</keyword>
<dbReference type="InterPro" id="IPR013958">
    <property type="entry name" value="DASH_Dad1"/>
</dbReference>
<gene>
    <name evidence="18" type="ORF">BCR35DRAFT_300247</name>
</gene>
<name>A0A1Y2FZX8_9BASI</name>
<evidence type="ECO:0000256" key="14">
    <source>
        <dbReference type="ARBA" id="ARBA00023306"/>
    </source>
</evidence>
<keyword evidence="9" id="KW-0493">Microtubule</keyword>
<proteinExistence type="inferred from homology"/>
<comment type="subcellular location">
    <subcellularLocation>
        <location evidence="3">Chromosome</location>
        <location evidence="3">Centromere</location>
        <location evidence="3">Kinetochore</location>
    </subcellularLocation>
    <subcellularLocation>
        <location evidence="2">Cytoplasm</location>
        <location evidence="2">Cytoskeleton</location>
        <location evidence="2">Spindle</location>
    </subcellularLocation>
    <subcellularLocation>
        <location evidence="1">Nucleus</location>
    </subcellularLocation>
</comment>
<keyword evidence="6" id="KW-0158">Chromosome</keyword>
<evidence type="ECO:0000313" key="18">
    <source>
        <dbReference type="EMBL" id="ORY89773.1"/>
    </source>
</evidence>
<keyword evidence="14" id="KW-0131">Cell cycle</keyword>
<dbReference type="GO" id="GO:0072686">
    <property type="term" value="C:mitotic spindle"/>
    <property type="evidence" value="ECO:0007669"/>
    <property type="project" value="InterPro"/>
</dbReference>
<evidence type="ECO:0000256" key="5">
    <source>
        <dbReference type="ARBA" id="ARBA00020261"/>
    </source>
</evidence>
<evidence type="ECO:0000256" key="4">
    <source>
        <dbReference type="ARBA" id="ARBA00010146"/>
    </source>
</evidence>
<accession>A0A1Y2FZX8</accession>
<comment type="caution">
    <text evidence="18">The sequence shown here is derived from an EMBL/GenBank/DDBJ whole genome shotgun (WGS) entry which is preliminary data.</text>
</comment>
<dbReference type="EMBL" id="MCGR01000005">
    <property type="protein sequence ID" value="ORY89773.1"/>
    <property type="molecule type" value="Genomic_DNA"/>
</dbReference>
<evidence type="ECO:0000256" key="9">
    <source>
        <dbReference type="ARBA" id="ARBA00022701"/>
    </source>
</evidence>
<organism evidence="18 19">
    <name type="scientific">Leucosporidium creatinivorum</name>
    <dbReference type="NCBI Taxonomy" id="106004"/>
    <lineage>
        <taxon>Eukaryota</taxon>
        <taxon>Fungi</taxon>
        <taxon>Dikarya</taxon>
        <taxon>Basidiomycota</taxon>
        <taxon>Pucciniomycotina</taxon>
        <taxon>Microbotryomycetes</taxon>
        <taxon>Leucosporidiales</taxon>
        <taxon>Leucosporidium</taxon>
    </lineage>
</organism>
<keyword evidence="7" id="KW-0963">Cytoplasm</keyword>
<dbReference type="PANTHER" id="PTHR28025:SF1">
    <property type="entry name" value="DASH COMPLEX SUBUNIT DAD1"/>
    <property type="match status" value="1"/>
</dbReference>
<dbReference type="AlphaFoldDB" id="A0A1Y2FZX8"/>
<evidence type="ECO:0000256" key="3">
    <source>
        <dbReference type="ARBA" id="ARBA00004629"/>
    </source>
</evidence>
<sequence length="117" mass="12633">MSYSDKTDFERERDRLIAEIAENLAKCCSSVNQLNRNIENVIEVGKGFDSVHDLWKQFETVMAGSTDSEAPRDPILQRELPEGTDETAILPPGIAPGGGSLPMLGVSTSGPAEGARE</sequence>
<protein>
    <recommendedName>
        <fullName evidence="5">DASH complex subunit DAD1</fullName>
    </recommendedName>
    <alternativeName>
        <fullName evidence="16">Outer kinetochore protein DAD1</fullName>
    </alternativeName>
</protein>
<evidence type="ECO:0000256" key="17">
    <source>
        <dbReference type="SAM" id="MobiDB-lite"/>
    </source>
</evidence>
<dbReference type="GO" id="GO:0005876">
    <property type="term" value="C:spindle microtubule"/>
    <property type="evidence" value="ECO:0007669"/>
    <property type="project" value="TreeGrafter"/>
</dbReference>
<evidence type="ECO:0000256" key="8">
    <source>
        <dbReference type="ARBA" id="ARBA00022618"/>
    </source>
</evidence>
<dbReference type="GO" id="GO:0044732">
    <property type="term" value="C:mitotic spindle pole body"/>
    <property type="evidence" value="ECO:0007669"/>
    <property type="project" value="TreeGrafter"/>
</dbReference>
<evidence type="ECO:0000256" key="11">
    <source>
        <dbReference type="ARBA" id="ARBA00022838"/>
    </source>
</evidence>
<evidence type="ECO:0000256" key="10">
    <source>
        <dbReference type="ARBA" id="ARBA00022776"/>
    </source>
</evidence>
<keyword evidence="19" id="KW-1185">Reference proteome</keyword>
<evidence type="ECO:0000256" key="2">
    <source>
        <dbReference type="ARBA" id="ARBA00004186"/>
    </source>
</evidence>
<keyword evidence="10" id="KW-0498">Mitosis</keyword>
<dbReference type="OrthoDB" id="5566853at2759"/>
<dbReference type="PANTHER" id="PTHR28025">
    <property type="entry name" value="DASH COMPLEX SUBUNIT DAD1"/>
    <property type="match status" value="1"/>
</dbReference>
<evidence type="ECO:0000256" key="12">
    <source>
        <dbReference type="ARBA" id="ARBA00023212"/>
    </source>
</evidence>
<evidence type="ECO:0000256" key="7">
    <source>
        <dbReference type="ARBA" id="ARBA00022490"/>
    </source>
</evidence>
<dbReference type="GO" id="GO:0051010">
    <property type="term" value="F:microtubule plus-end binding"/>
    <property type="evidence" value="ECO:0007669"/>
    <property type="project" value="TreeGrafter"/>
</dbReference>
<dbReference type="GO" id="GO:0051301">
    <property type="term" value="P:cell division"/>
    <property type="evidence" value="ECO:0007669"/>
    <property type="project" value="UniProtKB-KW"/>
</dbReference>
<keyword evidence="12" id="KW-0206">Cytoskeleton</keyword>
<dbReference type="Proteomes" id="UP000193467">
    <property type="component" value="Unassembled WGS sequence"/>
</dbReference>
<evidence type="ECO:0000256" key="15">
    <source>
        <dbReference type="ARBA" id="ARBA00023328"/>
    </source>
</evidence>
<keyword evidence="11" id="KW-0995">Kinetochore</keyword>
<evidence type="ECO:0000256" key="13">
    <source>
        <dbReference type="ARBA" id="ARBA00023242"/>
    </source>
</evidence>
<keyword evidence="15" id="KW-0137">Centromere</keyword>
<reference evidence="18 19" key="1">
    <citation type="submission" date="2016-07" db="EMBL/GenBank/DDBJ databases">
        <title>Pervasive Adenine N6-methylation of Active Genes in Fungi.</title>
        <authorList>
            <consortium name="DOE Joint Genome Institute"/>
            <person name="Mondo S.J."/>
            <person name="Dannebaum R.O."/>
            <person name="Kuo R.C."/>
            <person name="Labutti K."/>
            <person name="Haridas S."/>
            <person name="Kuo A."/>
            <person name="Salamov A."/>
            <person name="Ahrendt S.R."/>
            <person name="Lipzen A."/>
            <person name="Sullivan W."/>
            <person name="Andreopoulos W.B."/>
            <person name="Clum A."/>
            <person name="Lindquist E."/>
            <person name="Daum C."/>
            <person name="Ramamoorthy G.K."/>
            <person name="Gryganskyi A."/>
            <person name="Culley D."/>
            <person name="Magnuson J.K."/>
            <person name="James T.Y."/>
            <person name="O'Malley M.A."/>
            <person name="Stajich J.E."/>
            <person name="Spatafora J.W."/>
            <person name="Visel A."/>
            <person name="Grigoriev I.V."/>
        </authorList>
    </citation>
    <scope>NUCLEOTIDE SEQUENCE [LARGE SCALE GENOMIC DNA]</scope>
    <source>
        <strain evidence="18 19">62-1032</strain>
    </source>
</reference>